<name>A0A9Q1H016_9CARY</name>
<evidence type="ECO:0000313" key="2">
    <source>
        <dbReference type="EMBL" id="KAJ8428289.1"/>
    </source>
</evidence>
<dbReference type="OrthoDB" id="1304801at2759"/>
<protein>
    <recommendedName>
        <fullName evidence="4">DUF4283 domain-containing protein</fullName>
    </recommendedName>
</protein>
<dbReference type="Proteomes" id="UP001153076">
    <property type="component" value="Unassembled WGS sequence"/>
</dbReference>
<dbReference type="PANTHER" id="PTHR33233">
    <property type="entry name" value="ENDONUCLEASE/EXONUCLEASE/PHOSPHATASE"/>
    <property type="match status" value="1"/>
</dbReference>
<gene>
    <name evidence="2" type="ORF">Cgig2_027421</name>
</gene>
<organism evidence="2 3">
    <name type="scientific">Carnegiea gigantea</name>
    <dbReference type="NCBI Taxonomy" id="171969"/>
    <lineage>
        <taxon>Eukaryota</taxon>
        <taxon>Viridiplantae</taxon>
        <taxon>Streptophyta</taxon>
        <taxon>Embryophyta</taxon>
        <taxon>Tracheophyta</taxon>
        <taxon>Spermatophyta</taxon>
        <taxon>Magnoliopsida</taxon>
        <taxon>eudicotyledons</taxon>
        <taxon>Gunneridae</taxon>
        <taxon>Pentapetalae</taxon>
        <taxon>Caryophyllales</taxon>
        <taxon>Cactineae</taxon>
        <taxon>Cactaceae</taxon>
        <taxon>Cactoideae</taxon>
        <taxon>Echinocereeae</taxon>
        <taxon>Carnegiea</taxon>
    </lineage>
</organism>
<dbReference type="EMBL" id="JAKOGI010001030">
    <property type="protein sequence ID" value="KAJ8428289.1"/>
    <property type="molecule type" value="Genomic_DNA"/>
</dbReference>
<evidence type="ECO:0000313" key="3">
    <source>
        <dbReference type="Proteomes" id="UP001153076"/>
    </source>
</evidence>
<evidence type="ECO:0008006" key="4">
    <source>
        <dbReference type="Google" id="ProtNLM"/>
    </source>
</evidence>
<proteinExistence type="predicted"/>
<accession>A0A9Q1H016</accession>
<evidence type="ECO:0000256" key="1">
    <source>
        <dbReference type="SAM" id="MobiDB-lite"/>
    </source>
</evidence>
<dbReference type="PANTHER" id="PTHR33233:SF17">
    <property type="entry name" value="DUF4283 DOMAIN-CONTAINING PROTEIN"/>
    <property type="match status" value="1"/>
</dbReference>
<reference evidence="2" key="1">
    <citation type="submission" date="2022-04" db="EMBL/GenBank/DDBJ databases">
        <title>Carnegiea gigantea Genome sequencing and assembly v2.</title>
        <authorList>
            <person name="Copetti D."/>
            <person name="Sanderson M.J."/>
            <person name="Burquez A."/>
            <person name="Wojciechowski M.F."/>
        </authorList>
    </citation>
    <scope>NUCLEOTIDE SEQUENCE</scope>
    <source>
        <strain evidence="2">SGP5-SGP5p</strain>
        <tissue evidence="2">Aerial part</tissue>
    </source>
</reference>
<comment type="caution">
    <text evidence="2">The sequence shown here is derived from an EMBL/GenBank/DDBJ whole genome shotgun (WGS) entry which is preliminary data.</text>
</comment>
<dbReference type="AlphaFoldDB" id="A0A9Q1H016"/>
<feature type="compositionally biased region" description="Basic and acidic residues" evidence="1">
    <location>
        <begin position="158"/>
        <end position="169"/>
    </location>
</feature>
<sequence>MEQDEILKIKFVYFDKKLMVLKPWSIDQPIEKAMIAGIPVWSKFPKRDLKFWDRDCLSNIASLMGHWLLTRQQMRKLRPNLFESSFKRISMDKYGNFVRQGVDYEWKPIQCEHWKLYGREIEGCRKKTKRVWRMKETYTNIEITENPEPANDPYMLEHSNDHIGMDTPT</sequence>
<feature type="region of interest" description="Disordered" evidence="1">
    <location>
        <begin position="149"/>
        <end position="169"/>
    </location>
</feature>
<keyword evidence="3" id="KW-1185">Reference proteome</keyword>